<feature type="region of interest" description="Disordered" evidence="6">
    <location>
        <begin position="340"/>
        <end position="362"/>
    </location>
</feature>
<sequence>MQAGRVCLAHCLPTQCCSQYGRCENVCGPTCQCAYSGVNSYCPGSTLFTDIDVPVAAPGAVCGEGVASCPGAQCCSVFGFCTNDCISTPCNKALSGNTAKCNAPKRRIRRYDLTLHWKLAAPDGFQRQMIAINGEMPGPTIRCDVGDRLVVKVVNKLDAETTIHWHGSLQQGTLIQDGVPGVTQRPHYKEQYVDGLRGAMIVNDPLVPRFPVQFDVSLTDWYQIPAKILIHEFLSNKNSEGLEPIPTSALINGVGQASCPAEKSGSQQCGYPVIPAALGTCWKPATKLNLINMAAFARFIFSIDEHKIVILALDGLPVRPSAPLNSVKLNAGQRATVASVFPEESPNPLHGGGDGDDEAGEEDEYNLQPLFPVPPPAATTQVRLDILIEAGPDGIPWAHFNGISFQAPPMTHPNMDPMVETLLAGKPLAPNSNHGFHTISVKKGQVVDLVINNHLDAGEHPMHLHGHWFWVMARGEDGDGAFNPAKHPLKKTPVLRDTATVEANSYLVLRFVANNPGTWIFHCHIDWHLASGLAAVFLVM</sequence>
<dbReference type="InterPro" id="IPR001117">
    <property type="entry name" value="Cu-oxidase_2nd"/>
</dbReference>
<dbReference type="InterPro" id="IPR011707">
    <property type="entry name" value="Cu-oxidase-like_N"/>
</dbReference>
<comment type="similarity">
    <text evidence="2">Belongs to the multicopper oxidase family.</text>
</comment>
<evidence type="ECO:0000313" key="11">
    <source>
        <dbReference type="Proteomes" id="UP001205105"/>
    </source>
</evidence>
<evidence type="ECO:0000313" key="10">
    <source>
        <dbReference type="EMBL" id="KAI7842552.1"/>
    </source>
</evidence>
<dbReference type="GO" id="GO:0016491">
    <property type="term" value="F:oxidoreductase activity"/>
    <property type="evidence" value="ECO:0007669"/>
    <property type="project" value="UniProtKB-KW"/>
</dbReference>
<evidence type="ECO:0000259" key="8">
    <source>
        <dbReference type="Pfam" id="PF07731"/>
    </source>
</evidence>
<evidence type="ECO:0000256" key="1">
    <source>
        <dbReference type="ARBA" id="ARBA00001935"/>
    </source>
</evidence>
<organism evidence="10 11">
    <name type="scientific">Chlorella ohadii</name>
    <dbReference type="NCBI Taxonomy" id="2649997"/>
    <lineage>
        <taxon>Eukaryota</taxon>
        <taxon>Viridiplantae</taxon>
        <taxon>Chlorophyta</taxon>
        <taxon>core chlorophytes</taxon>
        <taxon>Trebouxiophyceae</taxon>
        <taxon>Chlorellales</taxon>
        <taxon>Chlorellaceae</taxon>
        <taxon>Chlorella clade</taxon>
        <taxon>Chlorella</taxon>
    </lineage>
</organism>
<evidence type="ECO:0000259" key="9">
    <source>
        <dbReference type="Pfam" id="PF07732"/>
    </source>
</evidence>
<accession>A0AAD5DQT7</accession>
<dbReference type="PROSITE" id="PS00080">
    <property type="entry name" value="MULTICOPPER_OXIDASE2"/>
    <property type="match status" value="1"/>
</dbReference>
<dbReference type="EMBL" id="JADXDR010000051">
    <property type="protein sequence ID" value="KAI7842552.1"/>
    <property type="molecule type" value="Genomic_DNA"/>
</dbReference>
<evidence type="ECO:0008006" key="12">
    <source>
        <dbReference type="Google" id="ProtNLM"/>
    </source>
</evidence>
<dbReference type="InterPro" id="IPR033138">
    <property type="entry name" value="Cu_oxidase_CS"/>
</dbReference>
<dbReference type="InterPro" id="IPR008972">
    <property type="entry name" value="Cupredoxin"/>
</dbReference>
<dbReference type="Proteomes" id="UP001205105">
    <property type="component" value="Unassembled WGS sequence"/>
</dbReference>
<dbReference type="PROSITE" id="PS00079">
    <property type="entry name" value="MULTICOPPER_OXIDASE1"/>
    <property type="match status" value="1"/>
</dbReference>
<proteinExistence type="inferred from homology"/>
<keyword evidence="4" id="KW-0560">Oxidoreductase</keyword>
<comment type="cofactor">
    <cofactor evidence="1">
        <name>Cu cation</name>
        <dbReference type="ChEBI" id="CHEBI:23378"/>
    </cofactor>
</comment>
<feature type="domain" description="Plastocyanin-like" evidence="7">
    <location>
        <begin position="216"/>
        <end position="338"/>
    </location>
</feature>
<evidence type="ECO:0000256" key="4">
    <source>
        <dbReference type="ARBA" id="ARBA00023002"/>
    </source>
</evidence>
<feature type="domain" description="Plastocyanin-like" evidence="8">
    <location>
        <begin position="434"/>
        <end position="539"/>
    </location>
</feature>
<evidence type="ECO:0000256" key="2">
    <source>
        <dbReference type="ARBA" id="ARBA00010609"/>
    </source>
</evidence>
<dbReference type="Gene3D" id="2.60.40.420">
    <property type="entry name" value="Cupredoxins - blue copper proteins"/>
    <property type="match status" value="3"/>
</dbReference>
<comment type="caution">
    <text evidence="10">The sequence shown here is derived from an EMBL/GenBank/DDBJ whole genome shotgun (WGS) entry which is preliminary data.</text>
</comment>
<keyword evidence="3" id="KW-0479">Metal-binding</keyword>
<dbReference type="InterPro" id="IPR011706">
    <property type="entry name" value="Cu-oxidase_C"/>
</dbReference>
<dbReference type="Pfam" id="PF07731">
    <property type="entry name" value="Cu-oxidase_2"/>
    <property type="match status" value="1"/>
</dbReference>
<reference evidence="10" key="1">
    <citation type="submission" date="2020-11" db="EMBL/GenBank/DDBJ databases">
        <title>Chlorella ohadii genome sequencing and assembly.</title>
        <authorList>
            <person name="Murik O."/>
            <person name="Treves H."/>
            <person name="Kedem I."/>
            <person name="Shotland Y."/>
            <person name="Kaplan A."/>
        </authorList>
    </citation>
    <scope>NUCLEOTIDE SEQUENCE</scope>
    <source>
        <strain evidence="10">1</strain>
    </source>
</reference>
<feature type="domain" description="Plastocyanin-like" evidence="9">
    <location>
        <begin position="118"/>
        <end position="186"/>
    </location>
</feature>
<gene>
    <name evidence="10" type="ORF">COHA_003789</name>
</gene>
<dbReference type="PANTHER" id="PTHR11709">
    <property type="entry name" value="MULTI-COPPER OXIDASE"/>
    <property type="match status" value="1"/>
</dbReference>
<dbReference type="AlphaFoldDB" id="A0AAD5DQT7"/>
<dbReference type="PANTHER" id="PTHR11709:SF511">
    <property type="entry name" value="LACCASE"/>
    <property type="match status" value="1"/>
</dbReference>
<dbReference type="Pfam" id="PF07732">
    <property type="entry name" value="Cu-oxidase_3"/>
    <property type="match status" value="1"/>
</dbReference>
<dbReference type="InterPro" id="IPR002355">
    <property type="entry name" value="Cu_oxidase_Cu_BS"/>
</dbReference>
<evidence type="ECO:0000259" key="7">
    <source>
        <dbReference type="Pfam" id="PF00394"/>
    </source>
</evidence>
<dbReference type="SUPFAM" id="SSF49503">
    <property type="entry name" value="Cupredoxins"/>
    <property type="match status" value="3"/>
</dbReference>
<evidence type="ECO:0000256" key="3">
    <source>
        <dbReference type="ARBA" id="ARBA00022723"/>
    </source>
</evidence>
<dbReference type="CDD" id="cd04205">
    <property type="entry name" value="CuRO_2_LCC_like"/>
    <property type="match status" value="1"/>
</dbReference>
<dbReference type="GO" id="GO:0005507">
    <property type="term" value="F:copper ion binding"/>
    <property type="evidence" value="ECO:0007669"/>
    <property type="project" value="InterPro"/>
</dbReference>
<evidence type="ECO:0000256" key="5">
    <source>
        <dbReference type="ARBA" id="ARBA00023008"/>
    </source>
</evidence>
<protein>
    <recommendedName>
        <fullName evidence="12">Multicopper oxidase</fullName>
    </recommendedName>
</protein>
<dbReference type="Pfam" id="PF00394">
    <property type="entry name" value="Cu-oxidase"/>
    <property type="match status" value="1"/>
</dbReference>
<keyword evidence="11" id="KW-1185">Reference proteome</keyword>
<dbReference type="InterPro" id="IPR045087">
    <property type="entry name" value="Cu-oxidase_fam"/>
</dbReference>
<name>A0AAD5DQT7_9CHLO</name>
<keyword evidence="5" id="KW-0186">Copper</keyword>
<evidence type="ECO:0000256" key="6">
    <source>
        <dbReference type="SAM" id="MobiDB-lite"/>
    </source>
</evidence>